<accession>A0A3F3PII8</accession>
<name>A0A3F3PII8_9EURO</name>
<dbReference type="AlphaFoldDB" id="A0A3F3PII8"/>
<gene>
    <name evidence="1" type="ORF">BDQ94DRAFT_155027</name>
</gene>
<protein>
    <submittedName>
        <fullName evidence="1">Uncharacterized protein</fullName>
    </submittedName>
</protein>
<dbReference type="EMBL" id="KZ852120">
    <property type="protein sequence ID" value="RDH26751.1"/>
    <property type="molecule type" value="Genomic_DNA"/>
</dbReference>
<keyword evidence="2" id="KW-1185">Reference proteome</keyword>
<organism evidence="1 2">
    <name type="scientific">Aspergillus welwitschiae</name>
    <dbReference type="NCBI Taxonomy" id="1341132"/>
    <lineage>
        <taxon>Eukaryota</taxon>
        <taxon>Fungi</taxon>
        <taxon>Dikarya</taxon>
        <taxon>Ascomycota</taxon>
        <taxon>Pezizomycotina</taxon>
        <taxon>Eurotiomycetes</taxon>
        <taxon>Eurotiomycetidae</taxon>
        <taxon>Eurotiales</taxon>
        <taxon>Aspergillaceae</taxon>
        <taxon>Aspergillus</taxon>
        <taxon>Aspergillus subgen. Circumdati</taxon>
    </lineage>
</organism>
<evidence type="ECO:0000313" key="2">
    <source>
        <dbReference type="Proteomes" id="UP000253729"/>
    </source>
</evidence>
<dbReference type="Proteomes" id="UP000253729">
    <property type="component" value="Unassembled WGS sequence"/>
</dbReference>
<dbReference type="STRING" id="1341132.A0A3F3PII8"/>
<dbReference type="GeneID" id="38136757"/>
<sequence>MQCTGVFRDLYSPEISYHEREYDEETYWVQQLIYIAQWSDMRTSLTKKQPHYWILWVAPGSNPSMSESSSGAADPRLAPDRELFRYIKPLVSSKPSTNWGWLAETRLQSPSQWMMEVERPKLPPTTVS</sequence>
<evidence type="ECO:0000313" key="1">
    <source>
        <dbReference type="EMBL" id="RDH26751.1"/>
    </source>
</evidence>
<dbReference type="RefSeq" id="XP_026619773.1">
    <property type="nucleotide sequence ID" value="XM_026768401.1"/>
</dbReference>
<reference evidence="1 2" key="1">
    <citation type="submission" date="2018-07" db="EMBL/GenBank/DDBJ databases">
        <title>The genomes of Aspergillus section Nigri reveals drivers in fungal speciation.</title>
        <authorList>
            <consortium name="DOE Joint Genome Institute"/>
            <person name="Vesth T.C."/>
            <person name="Nybo J."/>
            <person name="Theobald S."/>
            <person name="Brandl J."/>
            <person name="Frisvad J.C."/>
            <person name="Nielsen K.F."/>
            <person name="Lyhne E.K."/>
            <person name="Kogle M.E."/>
            <person name="Kuo A."/>
            <person name="Riley R."/>
            <person name="Clum A."/>
            <person name="Nolan M."/>
            <person name="Lipzen A."/>
            <person name="Salamov A."/>
            <person name="Henrissat B."/>
            <person name="Wiebenga A."/>
            <person name="De vries R.P."/>
            <person name="Grigoriev I.V."/>
            <person name="Mortensen U.H."/>
            <person name="Andersen M.R."/>
            <person name="Baker S.E."/>
        </authorList>
    </citation>
    <scope>NUCLEOTIDE SEQUENCE [LARGE SCALE GENOMIC DNA]</scope>
    <source>
        <strain evidence="1 2">CBS 139.54b</strain>
    </source>
</reference>
<proteinExistence type="predicted"/>